<dbReference type="Proteomes" id="UP000595610">
    <property type="component" value="Plasmid unnamed"/>
</dbReference>
<dbReference type="KEGG" id="pgis:I6I06_29130"/>
<organism evidence="1 2">
    <name type="scientific">Paraburkholderia ginsengisoli</name>
    <dbReference type="NCBI Taxonomy" id="311231"/>
    <lineage>
        <taxon>Bacteria</taxon>
        <taxon>Pseudomonadati</taxon>
        <taxon>Pseudomonadota</taxon>
        <taxon>Betaproteobacteria</taxon>
        <taxon>Burkholderiales</taxon>
        <taxon>Burkholderiaceae</taxon>
        <taxon>Paraburkholderia</taxon>
    </lineage>
</organism>
<geneLocation type="plasmid" evidence="1 2">
    <name>unnamed</name>
</geneLocation>
<proteinExistence type="predicted"/>
<accession>A0A7T4TCE9</accession>
<evidence type="ECO:0000313" key="1">
    <source>
        <dbReference type="EMBL" id="QQC67879.1"/>
    </source>
</evidence>
<keyword evidence="2" id="KW-1185">Reference proteome</keyword>
<reference evidence="1 2" key="1">
    <citation type="submission" date="2020-12" db="EMBL/GenBank/DDBJ databases">
        <title>FDA dAtabase for Regulatory Grade micrObial Sequences (FDA-ARGOS): Supporting development and validation of Infectious Disease Dx tests.</title>
        <authorList>
            <person name="Nelson B."/>
            <person name="Plummer A."/>
            <person name="Tallon L."/>
            <person name="Sadzewicz L."/>
            <person name="Zhao X."/>
            <person name="Boylan J."/>
            <person name="Ott S."/>
            <person name="Bowen H."/>
            <person name="Vavikolanu K."/>
            <person name="Mehta A."/>
            <person name="Aluvathingal J."/>
            <person name="Nadendla S."/>
            <person name="Myers T."/>
            <person name="Yan Y."/>
            <person name="Sichtig H."/>
        </authorList>
    </citation>
    <scope>NUCLEOTIDE SEQUENCE [LARGE SCALE GENOMIC DNA]</scope>
    <source>
        <strain evidence="1 2">FDAARGOS_1049</strain>
        <plasmid evidence="1 2">unnamed</plasmid>
    </source>
</reference>
<dbReference type="EMBL" id="CP066077">
    <property type="protein sequence ID" value="QQC67879.1"/>
    <property type="molecule type" value="Genomic_DNA"/>
</dbReference>
<dbReference type="RefSeq" id="WP_042329734.1">
    <property type="nucleotide sequence ID" value="NZ_CP066077.1"/>
</dbReference>
<dbReference type="AlphaFoldDB" id="A0A7T4TCE9"/>
<sequence>MDNTNIRPTWLTALLPLLAVYQYGNRSIARAELFRMALSADAAARTLDALDRIANMRDRDGHAIEMHRDELRAIARSALADLERVPARAPLPAEPAVEREHDDV</sequence>
<gene>
    <name evidence="1" type="ORF">I6I06_29130</name>
</gene>
<name>A0A7T4TCE9_9BURK</name>
<keyword evidence="1" id="KW-0614">Plasmid</keyword>
<protein>
    <submittedName>
        <fullName evidence="1">Uncharacterized protein</fullName>
    </submittedName>
</protein>
<evidence type="ECO:0000313" key="2">
    <source>
        <dbReference type="Proteomes" id="UP000595610"/>
    </source>
</evidence>